<keyword evidence="8 10" id="KW-0472">Membrane</keyword>
<sequence>MQSTTQTDRLLWIALAAVSFATAFRGLGSPASVVFDESYGTFWAAYFTGEFYIDIHPPHLRLLFAALAWLGGYHGQGMPDFQQAYDGAYFVVQRGFLCGLAAACPLLMARMAILMGASRFWGMVAGWALVFDNLRIAESRLVLPDGPLIFCGLAAGVFLGEWLRSRSLGTLLGTAFFLACAVSIKWTALAFLVPVFLILGREALAGQFRRSVVAALTIFAVIGVWYVAGFAAHLLLLPNTGSGADFMIPSFNARLHGHPAATDGTVPLGLFAAIAELNRTMATVAGNVGDHPYASRWYTWPLGIRGVYYWTDSLEPNLSRIYLLPNLVLLWTTTLFMAKLLLDQLFLWTRRPLTLWKTGEECAPAWMAITYSAFFLPYALIDRPMFLYHYMPSLTFAVAATAVLATRLGLSRVTGFVWVVALAGFFLFLKPFTYGEPLTPAAYESRMLFKTWP</sequence>
<keyword evidence="14" id="KW-1185">Reference proteome</keyword>
<gene>
    <name evidence="13" type="ORF">H7F16_10780</name>
</gene>
<feature type="transmembrane region" description="Helical" evidence="10">
    <location>
        <begin position="387"/>
        <end position="406"/>
    </location>
</feature>
<dbReference type="GO" id="GO:0004169">
    <property type="term" value="F:dolichyl-phosphate-mannose-protein mannosyltransferase activity"/>
    <property type="evidence" value="ECO:0007669"/>
    <property type="project" value="UniProtKB-UniRule"/>
</dbReference>
<evidence type="ECO:0000256" key="10">
    <source>
        <dbReference type="RuleBase" id="RU367007"/>
    </source>
</evidence>
<evidence type="ECO:0000256" key="1">
    <source>
        <dbReference type="ARBA" id="ARBA00004127"/>
    </source>
</evidence>
<dbReference type="InterPro" id="IPR032421">
    <property type="entry name" value="PMT_4TMC"/>
</dbReference>
<dbReference type="GO" id="GO:0012505">
    <property type="term" value="C:endomembrane system"/>
    <property type="evidence" value="ECO:0007669"/>
    <property type="project" value="UniProtKB-SubCell"/>
</dbReference>
<name>A0A842I8M7_9RHOB</name>
<feature type="transmembrane region" description="Helical" evidence="10">
    <location>
        <begin position="363"/>
        <end position="381"/>
    </location>
</feature>
<comment type="subcellular location">
    <subcellularLocation>
        <location evidence="10">Cell membrane</location>
    </subcellularLocation>
    <subcellularLocation>
        <location evidence="1">Endomembrane system</location>
        <topology evidence="1">Multi-pass membrane protein</topology>
    </subcellularLocation>
</comment>
<proteinExistence type="inferred from homology"/>
<dbReference type="PANTHER" id="PTHR10050">
    <property type="entry name" value="DOLICHYL-PHOSPHATE-MANNOSE--PROTEIN MANNOSYLTRANSFERASE"/>
    <property type="match status" value="1"/>
</dbReference>
<dbReference type="EMBL" id="JACLQD010000003">
    <property type="protein sequence ID" value="MBC2835989.1"/>
    <property type="molecule type" value="Genomic_DNA"/>
</dbReference>
<evidence type="ECO:0000256" key="5">
    <source>
        <dbReference type="ARBA" id="ARBA00022679"/>
    </source>
</evidence>
<feature type="domain" description="Protein O-mannosyl-transferase C-terminal four TM" evidence="12">
    <location>
        <begin position="272"/>
        <end position="452"/>
    </location>
</feature>
<comment type="caution">
    <text evidence="13">The sequence shown here is derived from an EMBL/GenBank/DDBJ whole genome shotgun (WGS) entry which is preliminary data.</text>
</comment>
<comment type="pathway">
    <text evidence="2 10">Protein modification; protein glycosylation.</text>
</comment>
<dbReference type="AlphaFoldDB" id="A0A842I8M7"/>
<feature type="transmembrane region" description="Helical" evidence="10">
    <location>
        <begin position="413"/>
        <end position="429"/>
    </location>
</feature>
<dbReference type="Proteomes" id="UP000555411">
    <property type="component" value="Unassembled WGS sequence"/>
</dbReference>
<comment type="function">
    <text evidence="10">Protein O-mannosyltransferase that catalyzes the transfer of a single mannose residue from a polyprenol phospho-mannosyl lipidic donor to the hydroxyl group of selected serine and threonine residues in acceptor proteins.</text>
</comment>
<reference evidence="13 14" key="1">
    <citation type="journal article" date="2017" name="Int. J. Syst. Evol. Microbiol.">
        <title>Gemmobacter straminiformis sp. nov., isolated from an artificial fountain.</title>
        <authorList>
            <person name="Kang J.Y."/>
            <person name="Kim M.J."/>
            <person name="Chun J."/>
            <person name="Son K.P."/>
            <person name="Jahng K.Y."/>
        </authorList>
    </citation>
    <scope>NUCLEOTIDE SEQUENCE [LARGE SCALE GENOMIC DNA]</scope>
    <source>
        <strain evidence="13 14">CAM-8</strain>
    </source>
</reference>
<dbReference type="InterPro" id="IPR027005">
    <property type="entry name" value="PMT-like"/>
</dbReference>
<evidence type="ECO:0000256" key="2">
    <source>
        <dbReference type="ARBA" id="ARBA00004922"/>
    </source>
</evidence>
<feature type="domain" description="ArnT-like N-terminal" evidence="11">
    <location>
        <begin position="14"/>
        <end position="238"/>
    </location>
</feature>
<feature type="transmembrane region" description="Helical" evidence="10">
    <location>
        <begin position="212"/>
        <end position="237"/>
    </location>
</feature>
<evidence type="ECO:0000256" key="6">
    <source>
        <dbReference type="ARBA" id="ARBA00022692"/>
    </source>
</evidence>
<evidence type="ECO:0000259" key="12">
    <source>
        <dbReference type="Pfam" id="PF16192"/>
    </source>
</evidence>
<dbReference type="Pfam" id="PF16192">
    <property type="entry name" value="PMT_4TMC"/>
    <property type="match status" value="1"/>
</dbReference>
<evidence type="ECO:0000313" key="13">
    <source>
        <dbReference type="EMBL" id="MBC2835989.1"/>
    </source>
</evidence>
<protein>
    <recommendedName>
        <fullName evidence="9 10">Polyprenol-phosphate-mannose--protein mannosyltransferase</fullName>
        <ecNumber evidence="10">2.4.1.-</ecNumber>
    </recommendedName>
</protein>
<feature type="transmembrane region" description="Helical" evidence="10">
    <location>
        <begin position="175"/>
        <end position="200"/>
    </location>
</feature>
<evidence type="ECO:0000256" key="9">
    <source>
        <dbReference type="ARBA" id="ARBA00093617"/>
    </source>
</evidence>
<dbReference type="GO" id="GO:0005886">
    <property type="term" value="C:plasma membrane"/>
    <property type="evidence" value="ECO:0007669"/>
    <property type="project" value="UniProtKB-SubCell"/>
</dbReference>
<dbReference type="UniPathway" id="UPA00378"/>
<keyword evidence="5 10" id="KW-0808">Transferase</keyword>
<organism evidence="13 14">
    <name type="scientific">Paragemmobacter straminiformis</name>
    <dbReference type="NCBI Taxonomy" id="2045119"/>
    <lineage>
        <taxon>Bacteria</taxon>
        <taxon>Pseudomonadati</taxon>
        <taxon>Pseudomonadota</taxon>
        <taxon>Alphaproteobacteria</taxon>
        <taxon>Rhodobacterales</taxon>
        <taxon>Paracoccaceae</taxon>
        <taxon>Paragemmobacter</taxon>
    </lineage>
</organism>
<keyword evidence="7 10" id="KW-1133">Transmembrane helix</keyword>
<evidence type="ECO:0000256" key="8">
    <source>
        <dbReference type="ARBA" id="ARBA00023136"/>
    </source>
</evidence>
<dbReference type="InterPro" id="IPR003342">
    <property type="entry name" value="ArnT-like_N"/>
</dbReference>
<keyword evidence="4 10" id="KW-0328">Glycosyltransferase</keyword>
<evidence type="ECO:0000256" key="4">
    <source>
        <dbReference type="ARBA" id="ARBA00022676"/>
    </source>
</evidence>
<evidence type="ECO:0000313" key="14">
    <source>
        <dbReference type="Proteomes" id="UP000555411"/>
    </source>
</evidence>
<dbReference type="EC" id="2.4.1.-" evidence="10"/>
<comment type="similarity">
    <text evidence="3 10">Belongs to the glycosyltransferase 39 family.</text>
</comment>
<feature type="transmembrane region" description="Helical" evidence="10">
    <location>
        <begin position="142"/>
        <end position="163"/>
    </location>
</feature>
<keyword evidence="6 10" id="KW-0812">Transmembrane</keyword>
<dbReference type="Pfam" id="PF02366">
    <property type="entry name" value="PMT"/>
    <property type="match status" value="1"/>
</dbReference>
<evidence type="ECO:0000256" key="3">
    <source>
        <dbReference type="ARBA" id="ARBA00007222"/>
    </source>
</evidence>
<evidence type="ECO:0000259" key="11">
    <source>
        <dbReference type="Pfam" id="PF02366"/>
    </source>
</evidence>
<keyword evidence="10" id="KW-1003">Cell membrane</keyword>
<feature type="transmembrane region" description="Helical" evidence="10">
    <location>
        <begin position="321"/>
        <end position="342"/>
    </location>
</feature>
<accession>A0A842I8M7</accession>
<evidence type="ECO:0000256" key="7">
    <source>
        <dbReference type="ARBA" id="ARBA00022989"/>
    </source>
</evidence>
<dbReference type="RefSeq" id="WP_185797616.1">
    <property type="nucleotide sequence ID" value="NZ_JACLQD010000003.1"/>
</dbReference>